<dbReference type="PROSITE" id="PS50879">
    <property type="entry name" value="RNASE_H_1"/>
    <property type="match status" value="1"/>
</dbReference>
<reference evidence="2 3" key="1">
    <citation type="submission" date="2019-08" db="EMBL/GenBank/DDBJ databases">
        <authorList>
            <person name="Alioto T."/>
            <person name="Alioto T."/>
            <person name="Gomez Garrido J."/>
        </authorList>
    </citation>
    <scope>NUCLEOTIDE SEQUENCE [LARGE SCALE GENOMIC DNA]</scope>
</reference>
<dbReference type="InterPro" id="IPR036397">
    <property type="entry name" value="RNaseH_sf"/>
</dbReference>
<dbReference type="Gene3D" id="3.30.420.10">
    <property type="entry name" value="Ribonuclease H-like superfamily/Ribonuclease H"/>
    <property type="match status" value="1"/>
</dbReference>
<sequence>MFSIFKSIVNISNKKYKNKDNNLAQNNIEIFDTTQQTVSDFNMLSNKIEGKSNDNSIEHAVTGDSDVESTINTFQNLSVVPDIGFKNSTIAENLIVDKRKLLDQINSLHCLFTWNLNSPNKPNFIRSIQNKYGDLNLDISIPEFTFARFIGSLIISYELYVNGDKDASDMKILEIGKWLEHLDQGTDEFYLSINIGLKHIKMANFIHMQFAANDTRGFKQLFEEIVLFKDMNNKAKATIYAIHAVILIEYNEHLNCFKNACEYANEACILDPEISDWFHIYLFVLITQRRFMHSSKCTSDKSVLLTNKLYPGDNEIRLTLQKALTSSGIKSTRYVNSLVLAALNQFFATEFQMESNNVPALKIQINKESIESYFKEDIKILVKKYKNGEDVAPYLTVLVSKYKYNRWTIWAQICSYTMLFNNNFRDGVEQFLSLIEDRKMSPRELKRHKSLFMNNPKPFNLSELVRSEISFATKNSSSAIEDLLFFFKIFLKIEEVYISKMKVEIPLLKTTKISNTSISKCSSTSAMSKDKTNLSIDESVSSSISTCSNASYQDEFNKTNNESDIDKSEDIIIKRKNRTRKRKKKHLENTTPRLFTNGSKLDQKNDTPEKYLNSESVLKSEIEMKNEMKLNEKYFMDFFISSIILFDNVCSNKSYPGLAGHVRSLQMQTEMFNFLQQNNLQNITIQNHNRYFNQNFVHFNFLHANHFSTSILLPPLLDLKLDLLFQSKINANLNSINMGSMKIDTSLSKLPRLSTSQNTYKLSLKCILLNYPYSFKIYTDASKIQNNVGIAMVSDKDTYTYKLLPEYTSCDAEAVAILLALDYALAQNYFDYLILTDSLSILTCIQNENISSDVINSILHLIYANRLKGNKINFIWVPSHNSIEGNEIADRLARIVATSPNAITYSHNSFVQTKLK</sequence>
<evidence type="ECO:0000259" key="1">
    <source>
        <dbReference type="PROSITE" id="PS50879"/>
    </source>
</evidence>
<proteinExistence type="predicted"/>
<evidence type="ECO:0000313" key="3">
    <source>
        <dbReference type="Proteomes" id="UP000325440"/>
    </source>
</evidence>
<dbReference type="InterPro" id="IPR012337">
    <property type="entry name" value="RNaseH-like_sf"/>
</dbReference>
<organism evidence="2 3">
    <name type="scientific">Cinara cedri</name>
    <dbReference type="NCBI Taxonomy" id="506608"/>
    <lineage>
        <taxon>Eukaryota</taxon>
        <taxon>Metazoa</taxon>
        <taxon>Ecdysozoa</taxon>
        <taxon>Arthropoda</taxon>
        <taxon>Hexapoda</taxon>
        <taxon>Insecta</taxon>
        <taxon>Pterygota</taxon>
        <taxon>Neoptera</taxon>
        <taxon>Paraneoptera</taxon>
        <taxon>Hemiptera</taxon>
        <taxon>Sternorrhyncha</taxon>
        <taxon>Aphidomorpha</taxon>
        <taxon>Aphidoidea</taxon>
        <taxon>Aphididae</taxon>
        <taxon>Lachninae</taxon>
        <taxon>Cinara</taxon>
    </lineage>
</organism>
<protein>
    <submittedName>
        <fullName evidence="2">Ribonuclease H-like domain,Ribonuclease H domain</fullName>
    </submittedName>
</protein>
<dbReference type="OrthoDB" id="6497161at2759"/>
<dbReference type="InterPro" id="IPR002156">
    <property type="entry name" value="RNaseH_domain"/>
</dbReference>
<dbReference type="EMBL" id="CABPRJ010001903">
    <property type="protein sequence ID" value="VVC40328.1"/>
    <property type="molecule type" value="Genomic_DNA"/>
</dbReference>
<gene>
    <name evidence="2" type="ORF">CINCED_3A006327</name>
</gene>
<dbReference type="GO" id="GO:0003676">
    <property type="term" value="F:nucleic acid binding"/>
    <property type="evidence" value="ECO:0007669"/>
    <property type="project" value="InterPro"/>
</dbReference>
<keyword evidence="3" id="KW-1185">Reference proteome</keyword>
<evidence type="ECO:0000313" key="2">
    <source>
        <dbReference type="EMBL" id="VVC40328.1"/>
    </source>
</evidence>
<dbReference type="GO" id="GO:0004523">
    <property type="term" value="F:RNA-DNA hybrid ribonuclease activity"/>
    <property type="evidence" value="ECO:0007669"/>
    <property type="project" value="InterPro"/>
</dbReference>
<dbReference type="AlphaFoldDB" id="A0A5E4N9J2"/>
<dbReference type="Pfam" id="PF00075">
    <property type="entry name" value="RNase_H"/>
    <property type="match status" value="1"/>
</dbReference>
<dbReference type="Proteomes" id="UP000325440">
    <property type="component" value="Unassembled WGS sequence"/>
</dbReference>
<dbReference type="SUPFAM" id="SSF53098">
    <property type="entry name" value="Ribonuclease H-like"/>
    <property type="match status" value="1"/>
</dbReference>
<accession>A0A5E4N9J2</accession>
<dbReference type="CDD" id="cd09276">
    <property type="entry name" value="Rnase_HI_RT_non_LTR"/>
    <property type="match status" value="1"/>
</dbReference>
<feature type="domain" description="RNase H type-1" evidence="1">
    <location>
        <begin position="771"/>
        <end position="898"/>
    </location>
</feature>
<name>A0A5E4N9J2_9HEMI</name>